<dbReference type="AlphaFoldDB" id="S2E5S1"/>
<evidence type="ECO:0000313" key="3">
    <source>
        <dbReference type="EMBL" id="EPA06053.1"/>
    </source>
</evidence>
<dbReference type="Proteomes" id="UP000014065">
    <property type="component" value="Unassembled WGS sequence"/>
</dbReference>
<gene>
    <name evidence="3" type="ORF">BG20_I0588</name>
</gene>
<dbReference type="InterPro" id="IPR050595">
    <property type="entry name" value="Bact_response_regulator"/>
</dbReference>
<dbReference type="SUPFAM" id="SSF52172">
    <property type="entry name" value="CheY-like"/>
    <property type="match status" value="1"/>
</dbReference>
<dbReference type="InterPro" id="IPR011006">
    <property type="entry name" value="CheY-like_superfamily"/>
</dbReference>
<sequence length="132" mass="15117">MNNTVLKILIVEDSKALANWYKQILESNGHKVTVTYDGKTELEIYEKELKNGLVSKTPFDLIISDNSMKEMNGVDAGKIIHDFFPEQKFFFITGEKNRVLDVFDVDGKNIDVEEKPISLALFNKKVKLLVQH</sequence>
<evidence type="ECO:0000259" key="2">
    <source>
        <dbReference type="PROSITE" id="PS50110"/>
    </source>
</evidence>
<dbReference type="SMART" id="SM00448">
    <property type="entry name" value="REC"/>
    <property type="match status" value="1"/>
</dbReference>
<accession>S2E5S1</accession>
<dbReference type="GO" id="GO:0000160">
    <property type="term" value="P:phosphorelay signal transduction system"/>
    <property type="evidence" value="ECO:0007669"/>
    <property type="project" value="InterPro"/>
</dbReference>
<protein>
    <submittedName>
        <fullName evidence="3">Response regulator receiver domain protein</fullName>
    </submittedName>
</protein>
<dbReference type="Gene3D" id="3.40.50.2300">
    <property type="match status" value="1"/>
</dbReference>
<keyword evidence="4" id="KW-1185">Reference proteome</keyword>
<evidence type="ECO:0000256" key="1">
    <source>
        <dbReference type="ARBA" id="ARBA00022553"/>
    </source>
</evidence>
<dbReference type="InterPro" id="IPR001789">
    <property type="entry name" value="Sig_transdc_resp-reg_receiver"/>
</dbReference>
<comment type="caution">
    <text evidence="3">The sequence shown here is derived from an EMBL/GenBank/DDBJ whole genome shotgun (WGS) entry which is preliminary data.</text>
</comment>
<dbReference type="CDD" id="cd00156">
    <property type="entry name" value="REC"/>
    <property type="match status" value="1"/>
</dbReference>
<name>S2E5S1_9ARCH</name>
<feature type="domain" description="Response regulatory" evidence="2">
    <location>
        <begin position="7"/>
        <end position="130"/>
    </location>
</feature>
<dbReference type="RefSeq" id="WP_048097034.1">
    <property type="nucleotide sequence ID" value="NZ_AHJG01000110.1"/>
</dbReference>
<dbReference type="PANTHER" id="PTHR44591:SF21">
    <property type="entry name" value="TWO-COMPONENT RESPONSE REGULATOR"/>
    <property type="match status" value="1"/>
</dbReference>
<dbReference type="PANTHER" id="PTHR44591">
    <property type="entry name" value="STRESS RESPONSE REGULATOR PROTEIN 1"/>
    <property type="match status" value="1"/>
</dbReference>
<keyword evidence="1" id="KW-0597">Phosphoprotein</keyword>
<dbReference type="OrthoDB" id="2830at2157"/>
<organism evidence="3 4">
    <name type="scientific">Candidatus Nitrosarchaeum limnium BG20</name>
    <dbReference type="NCBI Taxonomy" id="859192"/>
    <lineage>
        <taxon>Archaea</taxon>
        <taxon>Nitrososphaerota</taxon>
        <taxon>Nitrososphaeria</taxon>
        <taxon>Nitrosopumilales</taxon>
        <taxon>Nitrosopumilaceae</taxon>
        <taxon>Nitrosarchaeum</taxon>
    </lineage>
</organism>
<dbReference type="EMBL" id="AHJG01000110">
    <property type="protein sequence ID" value="EPA06053.1"/>
    <property type="molecule type" value="Genomic_DNA"/>
</dbReference>
<evidence type="ECO:0000313" key="4">
    <source>
        <dbReference type="Proteomes" id="UP000014065"/>
    </source>
</evidence>
<proteinExistence type="predicted"/>
<dbReference type="PROSITE" id="PS50110">
    <property type="entry name" value="RESPONSE_REGULATORY"/>
    <property type="match status" value="1"/>
</dbReference>
<dbReference type="Pfam" id="PF00072">
    <property type="entry name" value="Response_reg"/>
    <property type="match status" value="1"/>
</dbReference>
<reference evidence="3 4" key="1">
    <citation type="journal article" date="2012" name="J. Bacteriol.">
        <title>Genome Sequence of "Candidatus Nitrosoarchaeum limnia" BG20, a Low-Salinity Ammonia-Oxidizing Archaeon from the San Francisco Bay Estuary.</title>
        <authorList>
            <person name="Mosier A.C."/>
            <person name="Allen E.E."/>
            <person name="Kim M."/>
            <person name="Ferriera S."/>
            <person name="Francis C.A."/>
        </authorList>
    </citation>
    <scope>NUCLEOTIDE SEQUENCE [LARGE SCALE GENOMIC DNA]</scope>
    <source>
        <strain evidence="3 4">BG20</strain>
    </source>
</reference>